<evidence type="ECO:0008006" key="4">
    <source>
        <dbReference type="Google" id="ProtNLM"/>
    </source>
</evidence>
<evidence type="ECO:0000313" key="3">
    <source>
        <dbReference type="Proteomes" id="UP000380867"/>
    </source>
</evidence>
<feature type="chain" id="PRO_5038601257" description="Lipoprotein" evidence="1">
    <location>
        <begin position="24"/>
        <end position="271"/>
    </location>
</feature>
<proteinExistence type="predicted"/>
<gene>
    <name evidence="2" type="ORF">ESP70_013170</name>
</gene>
<organism evidence="2 3">
    <name type="scientific">Aeromicrobium ginsengisoli</name>
    <dbReference type="NCBI Taxonomy" id="363867"/>
    <lineage>
        <taxon>Bacteria</taxon>
        <taxon>Bacillati</taxon>
        <taxon>Actinomycetota</taxon>
        <taxon>Actinomycetes</taxon>
        <taxon>Propionibacteriales</taxon>
        <taxon>Nocardioidaceae</taxon>
        <taxon>Aeromicrobium</taxon>
    </lineage>
</organism>
<keyword evidence="1" id="KW-0732">Signal</keyword>
<dbReference type="PROSITE" id="PS51257">
    <property type="entry name" value="PROKAR_LIPOPROTEIN"/>
    <property type="match status" value="1"/>
</dbReference>
<name>A0A5M4F9N3_9ACTN</name>
<dbReference type="Proteomes" id="UP000380867">
    <property type="component" value="Unassembled WGS sequence"/>
</dbReference>
<reference evidence="2" key="1">
    <citation type="submission" date="2019-09" db="EMBL/GenBank/DDBJ databases">
        <authorList>
            <person name="Li J."/>
        </authorList>
    </citation>
    <scope>NUCLEOTIDE SEQUENCE [LARGE SCALE GENOMIC DNA]</scope>
    <source>
        <strain evidence="2">JCM 14732</strain>
    </source>
</reference>
<dbReference type="EMBL" id="SDPQ02000003">
    <property type="protein sequence ID" value="KAA1395121.1"/>
    <property type="molecule type" value="Genomic_DNA"/>
</dbReference>
<evidence type="ECO:0000256" key="1">
    <source>
        <dbReference type="SAM" id="SignalP"/>
    </source>
</evidence>
<comment type="caution">
    <text evidence="2">The sequence shown here is derived from an EMBL/GenBank/DDBJ whole genome shotgun (WGS) entry which is preliminary data.</text>
</comment>
<dbReference type="RefSeq" id="WP_149689791.1">
    <property type="nucleotide sequence ID" value="NZ_SDPQ02000003.1"/>
</dbReference>
<keyword evidence="3" id="KW-1185">Reference proteome</keyword>
<sequence>MRRLTPLLLAVAFVVSGCTSGSSDPEPTPTTTTAAPMTFESLKLDWPTAQGRLVVPKVPAAPAGFDDKTLGRMATVLEKWARLSTVDDGMWHSGDPLSDVRTILPKATANTYEEQLRGVVSPHLAVANVFGKDVTVVGTPMVTAAWRVATDKDQANEPFVRLELQTRAAYEVRIGNGPSRVIGVLRVHSLSAYKDTTDDFGIGGGWQEFGASDCALALDDALVPDSDRKHALKDLTTFIRVGKGSRVEMPELPAEDRVDPEYLKRCRDGQV</sequence>
<feature type="signal peptide" evidence="1">
    <location>
        <begin position="1"/>
        <end position="23"/>
    </location>
</feature>
<dbReference type="OrthoDB" id="3743885at2"/>
<protein>
    <recommendedName>
        <fullName evidence="4">Lipoprotein</fullName>
    </recommendedName>
</protein>
<evidence type="ECO:0000313" key="2">
    <source>
        <dbReference type="EMBL" id="KAA1395121.1"/>
    </source>
</evidence>
<accession>A0A5M4F9N3</accession>
<dbReference type="AlphaFoldDB" id="A0A5M4F9N3"/>